<dbReference type="CDD" id="cd00922">
    <property type="entry name" value="Cyt_c_Oxidase_IV"/>
    <property type="match status" value="1"/>
</dbReference>
<evidence type="ECO:0000313" key="12">
    <source>
        <dbReference type="Proteomes" id="UP000054007"/>
    </source>
</evidence>
<evidence type="ECO:0000256" key="8">
    <source>
        <dbReference type="ARBA" id="ARBA00023002"/>
    </source>
</evidence>
<evidence type="ECO:0000256" key="9">
    <source>
        <dbReference type="ARBA" id="ARBA00023128"/>
    </source>
</evidence>
<dbReference type="OrthoDB" id="186013at2759"/>
<keyword evidence="5" id="KW-0999">Mitochondrion inner membrane</keyword>
<evidence type="ECO:0000256" key="1">
    <source>
        <dbReference type="ARBA" id="ARBA00004434"/>
    </source>
</evidence>
<comment type="pathway">
    <text evidence="2">Energy metabolism; oxidative phosphorylation.</text>
</comment>
<dbReference type="GO" id="GO:0016491">
    <property type="term" value="F:oxidoreductase activity"/>
    <property type="evidence" value="ECO:0007669"/>
    <property type="project" value="UniProtKB-KW"/>
</dbReference>
<dbReference type="Pfam" id="PF02936">
    <property type="entry name" value="COX4"/>
    <property type="match status" value="1"/>
</dbReference>
<dbReference type="PANTHER" id="PTHR10707">
    <property type="entry name" value="CYTOCHROME C OXIDASE SUBUNIT IV"/>
    <property type="match status" value="1"/>
</dbReference>
<evidence type="ECO:0000256" key="3">
    <source>
        <dbReference type="ARBA" id="ARBA00008135"/>
    </source>
</evidence>
<dbReference type="SUPFAM" id="SSF81406">
    <property type="entry name" value="Mitochondrial cytochrome c oxidase subunit IV"/>
    <property type="match status" value="1"/>
</dbReference>
<evidence type="ECO:0000256" key="7">
    <source>
        <dbReference type="ARBA" id="ARBA00022989"/>
    </source>
</evidence>
<dbReference type="InterPro" id="IPR036639">
    <property type="entry name" value="Cyt_c_oxidase_su4_sf"/>
</dbReference>
<accession>A0A0D7BDE9</accession>
<dbReference type="GO" id="GO:0045277">
    <property type="term" value="C:respiratory chain complex IV"/>
    <property type="evidence" value="ECO:0007669"/>
    <property type="project" value="InterPro"/>
</dbReference>
<keyword evidence="8" id="KW-0560">Oxidoreductase</keyword>
<evidence type="ECO:0000256" key="10">
    <source>
        <dbReference type="ARBA" id="ARBA00023136"/>
    </source>
</evidence>
<dbReference type="PANTHER" id="PTHR10707:SF10">
    <property type="entry name" value="CYTOCHROME C OXIDASE SUBUNIT 4"/>
    <property type="match status" value="1"/>
</dbReference>
<evidence type="ECO:0000256" key="2">
    <source>
        <dbReference type="ARBA" id="ARBA00004673"/>
    </source>
</evidence>
<dbReference type="InterPro" id="IPR004203">
    <property type="entry name" value="Cyt_c_oxidase_su4_fam"/>
</dbReference>
<reference evidence="11 12" key="1">
    <citation type="journal article" date="2015" name="Fungal Genet. Biol.">
        <title>Evolution of novel wood decay mechanisms in Agaricales revealed by the genome sequences of Fistulina hepatica and Cylindrobasidium torrendii.</title>
        <authorList>
            <person name="Floudas D."/>
            <person name="Held B.W."/>
            <person name="Riley R."/>
            <person name="Nagy L.G."/>
            <person name="Koehler G."/>
            <person name="Ransdell A.S."/>
            <person name="Younus H."/>
            <person name="Chow J."/>
            <person name="Chiniquy J."/>
            <person name="Lipzen A."/>
            <person name="Tritt A."/>
            <person name="Sun H."/>
            <person name="Haridas S."/>
            <person name="LaButti K."/>
            <person name="Ohm R.A."/>
            <person name="Kues U."/>
            <person name="Blanchette R.A."/>
            <person name="Grigoriev I.V."/>
            <person name="Minto R.E."/>
            <person name="Hibbett D.S."/>
        </authorList>
    </citation>
    <scope>NUCLEOTIDE SEQUENCE [LARGE SCALE GENOMIC DNA]</scope>
    <source>
        <strain evidence="11 12">FP15055 ss-10</strain>
    </source>
</reference>
<dbReference type="Proteomes" id="UP000054007">
    <property type="component" value="Unassembled WGS sequence"/>
</dbReference>
<evidence type="ECO:0000256" key="4">
    <source>
        <dbReference type="ARBA" id="ARBA00022692"/>
    </source>
</evidence>
<sequence length="161" mass="17423">MNRVTIARRLYSTTLSSSLPASHTASTKIPLSNIESQWEKLEYGERAAVREDIGALNKKDWKELTIEEKKAAYYVAFGPHGPRAPVSKPGDNLKVALGVAALLSTSVAVFFGFKSIGGPVPRTVNKEWQEASSELALKQKANPISGISSDGYKGKGFVQSK</sequence>
<keyword evidence="4" id="KW-0812">Transmembrane</keyword>
<dbReference type="Gene3D" id="1.10.442.10">
    <property type="entry name" value="Cytochrome c oxidase subunit IV"/>
    <property type="match status" value="1"/>
</dbReference>
<keyword evidence="9" id="KW-0496">Mitochondrion</keyword>
<dbReference type="FunFam" id="1.10.442.10:FF:000002">
    <property type="entry name" value="Cytochrome c oxidase subunit V"/>
    <property type="match status" value="1"/>
</dbReference>
<keyword evidence="12" id="KW-1185">Reference proteome</keyword>
<keyword evidence="10" id="KW-0472">Membrane</keyword>
<keyword evidence="7" id="KW-1133">Transmembrane helix</keyword>
<dbReference type="GO" id="GO:0005743">
    <property type="term" value="C:mitochondrial inner membrane"/>
    <property type="evidence" value="ECO:0007669"/>
    <property type="project" value="UniProtKB-SubCell"/>
</dbReference>
<evidence type="ECO:0000256" key="5">
    <source>
        <dbReference type="ARBA" id="ARBA00022792"/>
    </source>
</evidence>
<name>A0A0D7BDE9_9AGAR</name>
<keyword evidence="6" id="KW-0809">Transit peptide</keyword>
<dbReference type="AlphaFoldDB" id="A0A0D7BDE9"/>
<comment type="subcellular location">
    <subcellularLocation>
        <location evidence="1">Mitochondrion inner membrane</location>
        <topology evidence="1">Single-pass membrane protein</topology>
    </subcellularLocation>
</comment>
<gene>
    <name evidence="11" type="ORF">CYLTODRAFT_443277</name>
</gene>
<evidence type="ECO:0000313" key="11">
    <source>
        <dbReference type="EMBL" id="KIY68567.1"/>
    </source>
</evidence>
<evidence type="ECO:0000256" key="6">
    <source>
        <dbReference type="ARBA" id="ARBA00022946"/>
    </source>
</evidence>
<dbReference type="STRING" id="1314674.A0A0D7BDE9"/>
<comment type="similarity">
    <text evidence="3">Belongs to the cytochrome c oxidase IV family.</text>
</comment>
<protein>
    <submittedName>
        <fullName evidence="11">Cytochrome c oxidase subunit IV</fullName>
    </submittedName>
</protein>
<organism evidence="11 12">
    <name type="scientific">Cylindrobasidium torrendii FP15055 ss-10</name>
    <dbReference type="NCBI Taxonomy" id="1314674"/>
    <lineage>
        <taxon>Eukaryota</taxon>
        <taxon>Fungi</taxon>
        <taxon>Dikarya</taxon>
        <taxon>Basidiomycota</taxon>
        <taxon>Agaricomycotina</taxon>
        <taxon>Agaricomycetes</taxon>
        <taxon>Agaricomycetidae</taxon>
        <taxon>Agaricales</taxon>
        <taxon>Marasmiineae</taxon>
        <taxon>Physalacriaceae</taxon>
        <taxon>Cylindrobasidium</taxon>
    </lineage>
</organism>
<dbReference type="GO" id="GO:0006123">
    <property type="term" value="P:mitochondrial electron transport, cytochrome c to oxygen"/>
    <property type="evidence" value="ECO:0007669"/>
    <property type="project" value="InterPro"/>
</dbReference>
<dbReference type="EMBL" id="KN880500">
    <property type="protein sequence ID" value="KIY68567.1"/>
    <property type="molecule type" value="Genomic_DNA"/>
</dbReference>
<proteinExistence type="inferred from homology"/>